<protein>
    <submittedName>
        <fullName evidence="3">Uncharacterized protein</fullName>
    </submittedName>
</protein>
<dbReference type="Proteomes" id="UP000036681">
    <property type="component" value="Unplaced"/>
</dbReference>
<dbReference type="WBParaSite" id="ALUE_0001346101-mRNA-1">
    <property type="protein sequence ID" value="ALUE_0001346101-mRNA-1"/>
    <property type="gene ID" value="ALUE_0001346101"/>
</dbReference>
<evidence type="ECO:0000313" key="2">
    <source>
        <dbReference type="Proteomes" id="UP000036681"/>
    </source>
</evidence>
<feature type="region of interest" description="Disordered" evidence="1">
    <location>
        <begin position="108"/>
        <end position="220"/>
    </location>
</feature>
<keyword evidence="2" id="KW-1185">Reference proteome</keyword>
<feature type="compositionally biased region" description="Basic residues" evidence="1">
    <location>
        <begin position="34"/>
        <end position="45"/>
    </location>
</feature>
<proteinExistence type="predicted"/>
<evidence type="ECO:0000256" key="1">
    <source>
        <dbReference type="SAM" id="MobiDB-lite"/>
    </source>
</evidence>
<feature type="region of interest" description="Disordered" evidence="1">
    <location>
        <begin position="34"/>
        <end position="81"/>
    </location>
</feature>
<feature type="compositionally biased region" description="Basic and acidic residues" evidence="1">
    <location>
        <begin position="183"/>
        <end position="195"/>
    </location>
</feature>
<feature type="compositionally biased region" description="Polar residues" evidence="1">
    <location>
        <begin position="68"/>
        <end position="79"/>
    </location>
</feature>
<organism evidence="2 3">
    <name type="scientific">Ascaris lumbricoides</name>
    <name type="common">Giant roundworm</name>
    <dbReference type="NCBI Taxonomy" id="6252"/>
    <lineage>
        <taxon>Eukaryota</taxon>
        <taxon>Metazoa</taxon>
        <taxon>Ecdysozoa</taxon>
        <taxon>Nematoda</taxon>
        <taxon>Chromadorea</taxon>
        <taxon>Rhabditida</taxon>
        <taxon>Spirurina</taxon>
        <taxon>Ascaridomorpha</taxon>
        <taxon>Ascaridoidea</taxon>
        <taxon>Ascarididae</taxon>
        <taxon>Ascaris</taxon>
    </lineage>
</organism>
<feature type="compositionally biased region" description="Polar residues" evidence="1">
    <location>
        <begin position="134"/>
        <end position="152"/>
    </location>
</feature>
<evidence type="ECO:0000313" key="3">
    <source>
        <dbReference type="WBParaSite" id="ALUE_0001346101-mRNA-1"/>
    </source>
</evidence>
<feature type="compositionally biased region" description="Polar residues" evidence="1">
    <location>
        <begin position="160"/>
        <end position="170"/>
    </location>
</feature>
<feature type="compositionally biased region" description="Basic residues" evidence="1">
    <location>
        <begin position="171"/>
        <end position="182"/>
    </location>
</feature>
<accession>A0A9J2PV69</accession>
<name>A0A9J2PV69_ASCLU</name>
<reference evidence="3" key="1">
    <citation type="submission" date="2023-03" db="UniProtKB">
        <authorList>
            <consortium name="WormBaseParasite"/>
        </authorList>
    </citation>
    <scope>IDENTIFICATION</scope>
</reference>
<dbReference type="AlphaFoldDB" id="A0A9J2PV69"/>
<sequence>MRSPAMVKYCPHVVNTLNYVPPETAGAFKLQKINKRPLRRRKSGKRLATGNTEQSASEDEPRHRIRSNAYTHTTVSTDMGSRDKQLTFEQCQTDVGPKLNLVEDIVDNRKTASQQQQPIDEEREDEKEEKQQTSDRTMPSSHPVSPQKASSRQSKKSLSDKQGSSKQASSPKRKRKVRQPTRSKHEGTGGKDRTTRGNRHKRRSPETEGKACFVSEGTFY</sequence>